<dbReference type="InterPro" id="IPR001328">
    <property type="entry name" value="Pept_tRNA_hydro"/>
</dbReference>
<keyword evidence="8" id="KW-1185">Reference proteome</keyword>
<feature type="region of interest" description="Disordered" evidence="6">
    <location>
        <begin position="1"/>
        <end position="104"/>
    </location>
</feature>
<sequence length="319" mass="34489">MADASTRAHVNTAAPFPSPIPAARTPKNIEPPTPDDTDSETPSTTTTPLSRKEKRKRQKHTPPTPPDTENEHEPSPSPTPHRKPANHPAKPRTTALPPPMATPKAAKAVKAAQGPFSLLICSIGNPGALYANTFHSAGHTLTNEIAMRKSYKPFTRGLSGMVSRPDNTVLSWSITGYTASDGGPPDDDWTFWQSTSLMNVSGVGVKRAYTEWLRQVRAAGREGRLVVVHDELEAPLGKVAVRESWASSRGHNGLKSIQQQLGGVKWWRVSVGIGRPESRGPQEVSRYVLRKMTGGEKSVLEKSAVGVVDALRAIAEGKR</sequence>
<dbReference type="PANTHER" id="PTHR17224">
    <property type="entry name" value="PEPTIDYL-TRNA HYDROLASE"/>
    <property type="match status" value="1"/>
</dbReference>
<evidence type="ECO:0000313" key="8">
    <source>
        <dbReference type="Proteomes" id="UP000799771"/>
    </source>
</evidence>
<dbReference type="GO" id="GO:0000049">
    <property type="term" value="F:tRNA binding"/>
    <property type="evidence" value="ECO:0007669"/>
    <property type="project" value="UniProtKB-KW"/>
</dbReference>
<reference evidence="7" key="1">
    <citation type="journal article" date="2020" name="Stud. Mycol.">
        <title>101 Dothideomycetes genomes: a test case for predicting lifestyles and emergence of pathogens.</title>
        <authorList>
            <person name="Haridas S."/>
            <person name="Albert R."/>
            <person name="Binder M."/>
            <person name="Bloem J."/>
            <person name="Labutti K."/>
            <person name="Salamov A."/>
            <person name="Andreopoulos B."/>
            <person name="Baker S."/>
            <person name="Barry K."/>
            <person name="Bills G."/>
            <person name="Bluhm B."/>
            <person name="Cannon C."/>
            <person name="Castanera R."/>
            <person name="Culley D."/>
            <person name="Daum C."/>
            <person name="Ezra D."/>
            <person name="Gonzalez J."/>
            <person name="Henrissat B."/>
            <person name="Kuo A."/>
            <person name="Liang C."/>
            <person name="Lipzen A."/>
            <person name="Lutzoni F."/>
            <person name="Magnuson J."/>
            <person name="Mondo S."/>
            <person name="Nolan M."/>
            <person name="Ohm R."/>
            <person name="Pangilinan J."/>
            <person name="Park H.-J."/>
            <person name="Ramirez L."/>
            <person name="Alfaro M."/>
            <person name="Sun H."/>
            <person name="Tritt A."/>
            <person name="Yoshinaga Y."/>
            <person name="Zwiers L.-H."/>
            <person name="Turgeon B."/>
            <person name="Goodwin S."/>
            <person name="Spatafora J."/>
            <person name="Crous P."/>
            <person name="Grigoriev I."/>
        </authorList>
    </citation>
    <scope>NUCLEOTIDE SEQUENCE</scope>
    <source>
        <strain evidence="7">CBS 119687</strain>
    </source>
</reference>
<dbReference type="Pfam" id="PF01195">
    <property type="entry name" value="Pept_tRNA_hydro"/>
    <property type="match status" value="1"/>
</dbReference>
<evidence type="ECO:0000256" key="2">
    <source>
        <dbReference type="ARBA" id="ARBA00022555"/>
    </source>
</evidence>
<dbReference type="OrthoDB" id="1711136at2759"/>
<dbReference type="Proteomes" id="UP000799771">
    <property type="component" value="Unassembled WGS sequence"/>
</dbReference>
<accession>A0A6A6A9G8</accession>
<dbReference type="AlphaFoldDB" id="A0A6A6A9G8"/>
<evidence type="ECO:0000256" key="5">
    <source>
        <dbReference type="ARBA" id="ARBA00038063"/>
    </source>
</evidence>
<dbReference type="PROSITE" id="PS01196">
    <property type="entry name" value="PEPT_TRNA_HYDROL_2"/>
    <property type="match status" value="1"/>
</dbReference>
<dbReference type="PANTHER" id="PTHR17224:SF1">
    <property type="entry name" value="PEPTIDYL-TRNA HYDROLASE"/>
    <property type="match status" value="1"/>
</dbReference>
<dbReference type="SUPFAM" id="SSF53178">
    <property type="entry name" value="Peptidyl-tRNA hydrolase-like"/>
    <property type="match status" value="1"/>
</dbReference>
<name>A0A6A6A9G8_9PLEO</name>
<protein>
    <recommendedName>
        <fullName evidence="1">peptidyl-tRNA hydrolase</fullName>
        <ecNumber evidence="1">3.1.1.29</ecNumber>
    </recommendedName>
</protein>
<organism evidence="7 8">
    <name type="scientific">Dothidotthia symphoricarpi CBS 119687</name>
    <dbReference type="NCBI Taxonomy" id="1392245"/>
    <lineage>
        <taxon>Eukaryota</taxon>
        <taxon>Fungi</taxon>
        <taxon>Dikarya</taxon>
        <taxon>Ascomycota</taxon>
        <taxon>Pezizomycotina</taxon>
        <taxon>Dothideomycetes</taxon>
        <taxon>Pleosporomycetidae</taxon>
        <taxon>Pleosporales</taxon>
        <taxon>Dothidotthiaceae</taxon>
        <taxon>Dothidotthia</taxon>
    </lineage>
</organism>
<evidence type="ECO:0000313" key="7">
    <source>
        <dbReference type="EMBL" id="KAF2128449.1"/>
    </source>
</evidence>
<dbReference type="EMBL" id="ML977508">
    <property type="protein sequence ID" value="KAF2128449.1"/>
    <property type="molecule type" value="Genomic_DNA"/>
</dbReference>
<proteinExistence type="inferred from homology"/>
<dbReference type="EC" id="3.1.1.29" evidence="1"/>
<dbReference type="InterPro" id="IPR036416">
    <property type="entry name" value="Pept_tRNA_hydro_sf"/>
</dbReference>
<dbReference type="InterPro" id="IPR018171">
    <property type="entry name" value="Pept_tRNA_hydro_CS"/>
</dbReference>
<evidence type="ECO:0000256" key="1">
    <source>
        <dbReference type="ARBA" id="ARBA00013260"/>
    </source>
</evidence>
<evidence type="ECO:0000256" key="3">
    <source>
        <dbReference type="ARBA" id="ARBA00022801"/>
    </source>
</evidence>
<keyword evidence="2" id="KW-0820">tRNA-binding</keyword>
<comment type="similarity">
    <text evidence="5">Belongs to the PTH family.</text>
</comment>
<dbReference type="GO" id="GO:0004045">
    <property type="term" value="F:peptidyl-tRNA hydrolase activity"/>
    <property type="evidence" value="ECO:0007669"/>
    <property type="project" value="UniProtKB-EC"/>
</dbReference>
<evidence type="ECO:0000256" key="6">
    <source>
        <dbReference type="SAM" id="MobiDB-lite"/>
    </source>
</evidence>
<dbReference type="Gene3D" id="3.40.50.1470">
    <property type="entry name" value="Peptidyl-tRNA hydrolase"/>
    <property type="match status" value="1"/>
</dbReference>
<dbReference type="RefSeq" id="XP_033522838.1">
    <property type="nucleotide sequence ID" value="XM_033668310.1"/>
</dbReference>
<gene>
    <name evidence="7" type="ORF">P153DRAFT_367588</name>
</gene>
<evidence type="ECO:0000256" key="4">
    <source>
        <dbReference type="ARBA" id="ARBA00022884"/>
    </source>
</evidence>
<dbReference type="NCBIfam" id="TIGR00447">
    <property type="entry name" value="pth"/>
    <property type="match status" value="1"/>
</dbReference>
<keyword evidence="3 7" id="KW-0378">Hydrolase</keyword>
<keyword evidence="4" id="KW-0694">RNA-binding</keyword>
<dbReference type="GeneID" id="54408742"/>